<reference evidence="3" key="2">
    <citation type="submission" date="2015-01" db="EMBL/GenBank/DDBJ databases">
        <title>Evolutionary Origins and Diversification of the Mycorrhizal Mutualists.</title>
        <authorList>
            <consortium name="DOE Joint Genome Institute"/>
            <consortium name="Mycorrhizal Genomics Consortium"/>
            <person name="Kohler A."/>
            <person name="Kuo A."/>
            <person name="Nagy L.G."/>
            <person name="Floudas D."/>
            <person name="Copeland A."/>
            <person name="Barry K.W."/>
            <person name="Cichocki N."/>
            <person name="Veneault-Fourrey C."/>
            <person name="LaButti K."/>
            <person name="Lindquist E.A."/>
            <person name="Lipzen A."/>
            <person name="Lundell T."/>
            <person name="Morin E."/>
            <person name="Murat C."/>
            <person name="Riley R."/>
            <person name="Ohm R."/>
            <person name="Sun H."/>
            <person name="Tunlid A."/>
            <person name="Henrissat B."/>
            <person name="Grigoriev I.V."/>
            <person name="Hibbett D.S."/>
            <person name="Martin F."/>
        </authorList>
    </citation>
    <scope>NUCLEOTIDE SEQUENCE [LARGE SCALE GENOMIC DNA]</scope>
    <source>
        <strain evidence="3">Marx 270</strain>
    </source>
</reference>
<dbReference type="STRING" id="870435.A0A0C3JP97"/>
<dbReference type="Pfam" id="PF13519">
    <property type="entry name" value="VWA_2"/>
    <property type="match status" value="1"/>
</dbReference>
<dbReference type="AlphaFoldDB" id="A0A0C3JP97"/>
<evidence type="ECO:0000313" key="3">
    <source>
        <dbReference type="Proteomes" id="UP000054217"/>
    </source>
</evidence>
<dbReference type="SMART" id="SM00327">
    <property type="entry name" value="VWA"/>
    <property type="match status" value="1"/>
</dbReference>
<dbReference type="InParanoid" id="A0A0C3JP97"/>
<dbReference type="InterPro" id="IPR002035">
    <property type="entry name" value="VWF_A"/>
</dbReference>
<evidence type="ECO:0000259" key="1">
    <source>
        <dbReference type="PROSITE" id="PS50234"/>
    </source>
</evidence>
<sequence>MCSGREHAGDAGTLPQPSYCTLAMFHQPSDARGAAPAIGYISKDGHHFTCQNPVVTQHAYHVIFVADRSSSMSSKDKKPLPNTPASGRISAYSDNRFGAVLSSLYGFWSARAAAVGSGASAARRDAYSVILFNSRVVPVIENDFTSDPDQLLDAILPYEAVGGTDFTAAITSAASVMKRNWSTERSPVIIFLSDGECQIADQTMQDLCRTSVRLGKAVSFHAVSFGRDSQNALNYLFLDRLNVSWSSLRRMVEVAREAQSNAPGDPLTPAAVIINSSYSNAEDTVQLAETFLGIAESLRKPRGSLMQLDNRRT</sequence>
<reference evidence="2 3" key="1">
    <citation type="submission" date="2014-04" db="EMBL/GenBank/DDBJ databases">
        <authorList>
            <consortium name="DOE Joint Genome Institute"/>
            <person name="Kuo A."/>
            <person name="Kohler A."/>
            <person name="Costa M.D."/>
            <person name="Nagy L.G."/>
            <person name="Floudas D."/>
            <person name="Copeland A."/>
            <person name="Barry K.W."/>
            <person name="Cichocki N."/>
            <person name="Veneault-Fourrey C."/>
            <person name="LaButti K."/>
            <person name="Lindquist E.A."/>
            <person name="Lipzen A."/>
            <person name="Lundell T."/>
            <person name="Morin E."/>
            <person name="Murat C."/>
            <person name="Sun H."/>
            <person name="Tunlid A."/>
            <person name="Henrissat B."/>
            <person name="Grigoriev I.V."/>
            <person name="Hibbett D.S."/>
            <person name="Martin F."/>
            <person name="Nordberg H.P."/>
            <person name="Cantor M.N."/>
            <person name="Hua S.X."/>
        </authorList>
    </citation>
    <scope>NUCLEOTIDE SEQUENCE [LARGE SCALE GENOMIC DNA]</scope>
    <source>
        <strain evidence="2 3">Marx 270</strain>
    </source>
</reference>
<dbReference type="Gene3D" id="3.40.50.410">
    <property type="entry name" value="von Willebrand factor, type A domain"/>
    <property type="match status" value="1"/>
</dbReference>
<gene>
    <name evidence="2" type="ORF">M404DRAFT_994686</name>
</gene>
<organism evidence="2 3">
    <name type="scientific">Pisolithus tinctorius Marx 270</name>
    <dbReference type="NCBI Taxonomy" id="870435"/>
    <lineage>
        <taxon>Eukaryota</taxon>
        <taxon>Fungi</taxon>
        <taxon>Dikarya</taxon>
        <taxon>Basidiomycota</taxon>
        <taxon>Agaricomycotina</taxon>
        <taxon>Agaricomycetes</taxon>
        <taxon>Agaricomycetidae</taxon>
        <taxon>Boletales</taxon>
        <taxon>Sclerodermatineae</taxon>
        <taxon>Pisolithaceae</taxon>
        <taxon>Pisolithus</taxon>
    </lineage>
</organism>
<dbReference type="HOGENOM" id="CLU_044503_0_0_1"/>
<name>A0A0C3JP97_PISTI</name>
<proteinExistence type="predicted"/>
<dbReference type="EMBL" id="KN831950">
    <property type="protein sequence ID" value="KIO11018.1"/>
    <property type="molecule type" value="Genomic_DNA"/>
</dbReference>
<dbReference type="InterPro" id="IPR036465">
    <property type="entry name" value="vWFA_dom_sf"/>
</dbReference>
<dbReference type="SUPFAM" id="SSF53300">
    <property type="entry name" value="vWA-like"/>
    <property type="match status" value="1"/>
</dbReference>
<feature type="domain" description="VWFA" evidence="1">
    <location>
        <begin position="61"/>
        <end position="298"/>
    </location>
</feature>
<dbReference type="CDD" id="cd00198">
    <property type="entry name" value="vWFA"/>
    <property type="match status" value="1"/>
</dbReference>
<dbReference type="PROSITE" id="PS50234">
    <property type="entry name" value="VWFA"/>
    <property type="match status" value="1"/>
</dbReference>
<accession>A0A0C3JP97</accession>
<keyword evidence="3" id="KW-1185">Reference proteome</keyword>
<dbReference type="OrthoDB" id="2343366at2759"/>
<dbReference type="Proteomes" id="UP000054217">
    <property type="component" value="Unassembled WGS sequence"/>
</dbReference>
<evidence type="ECO:0000313" key="2">
    <source>
        <dbReference type="EMBL" id="KIO11018.1"/>
    </source>
</evidence>
<protein>
    <recommendedName>
        <fullName evidence="1">VWFA domain-containing protein</fullName>
    </recommendedName>
</protein>